<comment type="caution">
    <text evidence="1">The sequence shown here is derived from an EMBL/GenBank/DDBJ whole genome shotgun (WGS) entry which is preliminary data.</text>
</comment>
<keyword evidence="2" id="KW-1185">Reference proteome</keyword>
<accession>A0A6A6K3U8</accession>
<gene>
    <name evidence="1" type="ORF">GH714_008469</name>
</gene>
<proteinExistence type="predicted"/>
<evidence type="ECO:0008006" key="3">
    <source>
        <dbReference type="Google" id="ProtNLM"/>
    </source>
</evidence>
<evidence type="ECO:0000313" key="2">
    <source>
        <dbReference type="Proteomes" id="UP000467840"/>
    </source>
</evidence>
<reference evidence="1 2" key="1">
    <citation type="journal article" date="2020" name="Mol. Plant">
        <title>The Chromosome-Based Rubber Tree Genome Provides New Insights into Spurge Genome Evolution and Rubber Biosynthesis.</title>
        <authorList>
            <person name="Liu J."/>
            <person name="Shi C."/>
            <person name="Shi C.C."/>
            <person name="Li W."/>
            <person name="Zhang Q.J."/>
            <person name="Zhang Y."/>
            <person name="Li K."/>
            <person name="Lu H.F."/>
            <person name="Shi C."/>
            <person name="Zhu S.T."/>
            <person name="Xiao Z.Y."/>
            <person name="Nan H."/>
            <person name="Yue Y."/>
            <person name="Zhu X.G."/>
            <person name="Wu Y."/>
            <person name="Hong X.N."/>
            <person name="Fan G.Y."/>
            <person name="Tong Y."/>
            <person name="Zhang D."/>
            <person name="Mao C.L."/>
            <person name="Liu Y.L."/>
            <person name="Hao S.J."/>
            <person name="Liu W.Q."/>
            <person name="Lv M.Q."/>
            <person name="Zhang H.B."/>
            <person name="Liu Y."/>
            <person name="Hu-Tang G.R."/>
            <person name="Wang J.P."/>
            <person name="Wang J.H."/>
            <person name="Sun Y.H."/>
            <person name="Ni S.B."/>
            <person name="Chen W.B."/>
            <person name="Zhang X.C."/>
            <person name="Jiao Y.N."/>
            <person name="Eichler E.E."/>
            <person name="Li G.H."/>
            <person name="Liu X."/>
            <person name="Gao L.Z."/>
        </authorList>
    </citation>
    <scope>NUCLEOTIDE SEQUENCE [LARGE SCALE GENOMIC DNA]</scope>
    <source>
        <strain evidence="2">cv. GT1</strain>
        <tissue evidence="1">Leaf</tissue>
    </source>
</reference>
<name>A0A6A6K3U8_HEVBR</name>
<organism evidence="1 2">
    <name type="scientific">Hevea brasiliensis</name>
    <name type="common">Para rubber tree</name>
    <name type="synonym">Siphonia brasiliensis</name>
    <dbReference type="NCBI Taxonomy" id="3981"/>
    <lineage>
        <taxon>Eukaryota</taxon>
        <taxon>Viridiplantae</taxon>
        <taxon>Streptophyta</taxon>
        <taxon>Embryophyta</taxon>
        <taxon>Tracheophyta</taxon>
        <taxon>Spermatophyta</taxon>
        <taxon>Magnoliopsida</taxon>
        <taxon>eudicotyledons</taxon>
        <taxon>Gunneridae</taxon>
        <taxon>Pentapetalae</taxon>
        <taxon>rosids</taxon>
        <taxon>fabids</taxon>
        <taxon>Malpighiales</taxon>
        <taxon>Euphorbiaceae</taxon>
        <taxon>Crotonoideae</taxon>
        <taxon>Micrandreae</taxon>
        <taxon>Hevea</taxon>
    </lineage>
</organism>
<evidence type="ECO:0000313" key="1">
    <source>
        <dbReference type="EMBL" id="KAF2283470.1"/>
    </source>
</evidence>
<protein>
    <recommendedName>
        <fullName evidence="3">Retrotransposon gag domain-containing protein</fullName>
    </recommendedName>
</protein>
<sequence>MPNTRMDSRVDAIERSLGALEEGLVEWQENGSRMRERIRGDSSLPLQYAHPGQTSSQRNQVPLVVTDDSQVTAKKVELPNFDGQDPVGGWLELTNISQLIEPAWNESSFGSGLYVELLQRFGGDAFASPYERLAAVRQDGSVDDFIDEFVARAAQVPGITDQFYIGFFLNGLKAEIRVRIRSQDTGDIFRLMTLAREVERELLHTGMTR</sequence>
<dbReference type="AlphaFoldDB" id="A0A6A6K3U8"/>
<dbReference type="Proteomes" id="UP000467840">
    <property type="component" value="Chromosome 12"/>
</dbReference>
<dbReference type="EMBL" id="JAAGAX010000018">
    <property type="protein sequence ID" value="KAF2283470.1"/>
    <property type="molecule type" value="Genomic_DNA"/>
</dbReference>